<dbReference type="EMBL" id="KB007960">
    <property type="protein sequence ID" value="ELR18294.1"/>
    <property type="molecule type" value="Genomic_DNA"/>
</dbReference>
<evidence type="ECO:0000313" key="2">
    <source>
        <dbReference type="Proteomes" id="UP000011083"/>
    </source>
</evidence>
<proteinExistence type="predicted"/>
<protein>
    <submittedName>
        <fullName evidence="1">Uncharacterized protein</fullName>
    </submittedName>
</protein>
<dbReference type="GeneID" id="14918934"/>
<sequence length="149" mass="16551">MLQQLNDAFERLGLTQGKRMLFALGQCCVDAPSFAMVTSLVVLSVAVGPIHEGVLAEATNYVHNLINLFTYMCVPNGDANYYYLEQWIVHMHKDPQYHSSMTNNHSIIVVTNCLCEAKELEAEARSDLESTKSDPSNAIVMLKNILASN</sequence>
<accession>L8GYD9</accession>
<dbReference type="AlphaFoldDB" id="L8GYD9"/>
<evidence type="ECO:0000313" key="1">
    <source>
        <dbReference type="EMBL" id="ELR18294.1"/>
    </source>
</evidence>
<organism evidence="1 2">
    <name type="scientific">Acanthamoeba castellanii (strain ATCC 30010 / Neff)</name>
    <dbReference type="NCBI Taxonomy" id="1257118"/>
    <lineage>
        <taxon>Eukaryota</taxon>
        <taxon>Amoebozoa</taxon>
        <taxon>Discosea</taxon>
        <taxon>Longamoebia</taxon>
        <taxon>Centramoebida</taxon>
        <taxon>Acanthamoebidae</taxon>
        <taxon>Acanthamoeba</taxon>
    </lineage>
</organism>
<gene>
    <name evidence="1" type="ORF">ACA1_371190</name>
</gene>
<keyword evidence="2" id="KW-1185">Reference proteome</keyword>
<dbReference type="KEGG" id="acan:ACA1_371190"/>
<name>L8GYD9_ACACF</name>
<dbReference type="Proteomes" id="UP000011083">
    <property type="component" value="Unassembled WGS sequence"/>
</dbReference>
<reference evidence="1 2" key="1">
    <citation type="journal article" date="2013" name="Genome Biol.">
        <title>Genome of Acanthamoeba castellanii highlights extensive lateral gene transfer and early evolution of tyrosine kinase signaling.</title>
        <authorList>
            <person name="Clarke M."/>
            <person name="Lohan A.J."/>
            <person name="Liu B."/>
            <person name="Lagkouvardos I."/>
            <person name="Roy S."/>
            <person name="Zafar N."/>
            <person name="Bertelli C."/>
            <person name="Schilde C."/>
            <person name="Kianianmomeni A."/>
            <person name="Burglin T.R."/>
            <person name="Frech C."/>
            <person name="Turcotte B."/>
            <person name="Kopec K.O."/>
            <person name="Synnott J.M."/>
            <person name="Choo C."/>
            <person name="Paponov I."/>
            <person name="Finkler A."/>
            <person name="Soon Heng Tan C."/>
            <person name="Hutchins A.P."/>
            <person name="Weinmeier T."/>
            <person name="Rattei T."/>
            <person name="Chu J.S."/>
            <person name="Gimenez G."/>
            <person name="Irimia M."/>
            <person name="Rigden D.J."/>
            <person name="Fitzpatrick D.A."/>
            <person name="Lorenzo-Morales J."/>
            <person name="Bateman A."/>
            <person name="Chiu C.H."/>
            <person name="Tang P."/>
            <person name="Hegemann P."/>
            <person name="Fromm H."/>
            <person name="Raoult D."/>
            <person name="Greub G."/>
            <person name="Miranda-Saavedra D."/>
            <person name="Chen N."/>
            <person name="Nash P."/>
            <person name="Ginger M.L."/>
            <person name="Horn M."/>
            <person name="Schaap P."/>
            <person name="Caler L."/>
            <person name="Loftus B."/>
        </authorList>
    </citation>
    <scope>NUCLEOTIDE SEQUENCE [LARGE SCALE GENOMIC DNA]</scope>
    <source>
        <strain evidence="1 2">Neff</strain>
    </source>
</reference>
<dbReference type="RefSeq" id="XP_004340314.1">
    <property type="nucleotide sequence ID" value="XM_004340266.1"/>
</dbReference>
<dbReference type="VEuPathDB" id="AmoebaDB:ACA1_371190"/>